<dbReference type="EMBL" id="CP092863">
    <property type="protein sequence ID" value="UYV61014.1"/>
    <property type="molecule type" value="Genomic_DNA"/>
</dbReference>
<dbReference type="InterPro" id="IPR029005">
    <property type="entry name" value="LIM-bd/SEUSS"/>
</dbReference>
<accession>A0ABY6JYA4</accession>
<name>A0ABY6JYA4_9ARAC</name>
<proteinExistence type="predicted"/>
<evidence type="ECO:0000313" key="2">
    <source>
        <dbReference type="Proteomes" id="UP001235939"/>
    </source>
</evidence>
<dbReference type="PANTHER" id="PTHR10378">
    <property type="entry name" value="LIM DOMAIN-BINDING PROTEIN"/>
    <property type="match status" value="1"/>
</dbReference>
<reference evidence="1 2" key="1">
    <citation type="submission" date="2022-01" db="EMBL/GenBank/DDBJ databases">
        <title>A chromosomal length assembly of Cordylochernes scorpioides.</title>
        <authorList>
            <person name="Zeh D."/>
            <person name="Zeh J."/>
        </authorList>
    </citation>
    <scope>NUCLEOTIDE SEQUENCE [LARGE SCALE GENOMIC DNA]</scope>
    <source>
        <strain evidence="1">IN4F17</strain>
        <tissue evidence="1">Whole Body</tissue>
    </source>
</reference>
<keyword evidence="2" id="KW-1185">Reference proteome</keyword>
<dbReference type="Proteomes" id="UP001235939">
    <property type="component" value="Chromosome 01"/>
</dbReference>
<sequence>MSAFVIKTGSTTQWQADLVPKEMATSDMRNRRHVQPLLTWSTNAAHPCIPGALTGHLKELESRFELGIAAGFAITSAVSFSPMWDPLTNYKLTCVCVQVYTEGRLILEFTFDDLMRIKSWHFATRQHRELVPRSFIALQVGISPSYPVSLYLVSIEYPLKCFLHHSSIHLSPDLHAKGEWNSHPGSLIRPLSHHYTSYILRKKASPYRAIESY</sequence>
<organism evidence="1 2">
    <name type="scientific">Cordylochernes scorpioides</name>
    <dbReference type="NCBI Taxonomy" id="51811"/>
    <lineage>
        <taxon>Eukaryota</taxon>
        <taxon>Metazoa</taxon>
        <taxon>Ecdysozoa</taxon>
        <taxon>Arthropoda</taxon>
        <taxon>Chelicerata</taxon>
        <taxon>Arachnida</taxon>
        <taxon>Pseudoscorpiones</taxon>
        <taxon>Cheliferoidea</taxon>
        <taxon>Chernetidae</taxon>
        <taxon>Cordylochernes</taxon>
    </lineage>
</organism>
<evidence type="ECO:0000313" key="1">
    <source>
        <dbReference type="EMBL" id="UYV61014.1"/>
    </source>
</evidence>
<gene>
    <name evidence="1" type="ORF">LAZ67_1003101</name>
</gene>
<protein>
    <submittedName>
        <fullName evidence="1">LDB2</fullName>
    </submittedName>
</protein>